<organism evidence="7 8">
    <name type="scientific">Actinoplanes italicus</name>
    <dbReference type="NCBI Taxonomy" id="113567"/>
    <lineage>
        <taxon>Bacteria</taxon>
        <taxon>Bacillati</taxon>
        <taxon>Actinomycetota</taxon>
        <taxon>Actinomycetes</taxon>
        <taxon>Micromonosporales</taxon>
        <taxon>Micromonosporaceae</taxon>
        <taxon>Actinoplanes</taxon>
    </lineage>
</organism>
<dbReference type="Proteomes" id="UP000239415">
    <property type="component" value="Unassembled WGS sequence"/>
</dbReference>
<dbReference type="InterPro" id="IPR036271">
    <property type="entry name" value="Tet_transcr_reg_TetR-rel_C_sf"/>
</dbReference>
<dbReference type="Pfam" id="PF00440">
    <property type="entry name" value="TetR_N"/>
    <property type="match status" value="1"/>
</dbReference>
<dbReference type="PROSITE" id="PS01081">
    <property type="entry name" value="HTH_TETR_1"/>
    <property type="match status" value="1"/>
</dbReference>
<evidence type="ECO:0000259" key="6">
    <source>
        <dbReference type="PROSITE" id="PS50977"/>
    </source>
</evidence>
<dbReference type="InterPro" id="IPR050109">
    <property type="entry name" value="HTH-type_TetR-like_transc_reg"/>
</dbReference>
<dbReference type="GO" id="GO:0000976">
    <property type="term" value="F:transcription cis-regulatory region binding"/>
    <property type="evidence" value="ECO:0007669"/>
    <property type="project" value="TreeGrafter"/>
</dbReference>
<keyword evidence="3 5" id="KW-0238">DNA-binding</keyword>
<dbReference type="GO" id="GO:0045892">
    <property type="term" value="P:negative regulation of DNA-templated transcription"/>
    <property type="evidence" value="ECO:0007669"/>
    <property type="project" value="InterPro"/>
</dbReference>
<name>A0A2T0K124_9ACTN</name>
<comment type="caution">
    <text evidence="7">The sequence shown here is derived from an EMBL/GenBank/DDBJ whole genome shotgun (WGS) entry which is preliminary data.</text>
</comment>
<dbReference type="InterPro" id="IPR003012">
    <property type="entry name" value="Tet_transcr_reg_TetR"/>
</dbReference>
<evidence type="ECO:0000256" key="3">
    <source>
        <dbReference type="ARBA" id="ARBA00023125"/>
    </source>
</evidence>
<dbReference type="EMBL" id="PVMZ01000019">
    <property type="protein sequence ID" value="PRX16497.1"/>
    <property type="molecule type" value="Genomic_DNA"/>
</dbReference>
<dbReference type="AlphaFoldDB" id="A0A2T0K124"/>
<dbReference type="RefSeq" id="WP_106326812.1">
    <property type="nucleotide sequence ID" value="NZ_BOMO01000125.1"/>
</dbReference>
<dbReference type="PANTHER" id="PTHR30055">
    <property type="entry name" value="HTH-TYPE TRANSCRIPTIONAL REGULATOR RUTR"/>
    <property type="match status" value="1"/>
</dbReference>
<accession>A0A2T0K124</accession>
<reference evidence="7 8" key="1">
    <citation type="submission" date="2018-03" db="EMBL/GenBank/DDBJ databases">
        <title>Genomic Encyclopedia of Archaeal and Bacterial Type Strains, Phase II (KMG-II): from individual species to whole genera.</title>
        <authorList>
            <person name="Goeker M."/>
        </authorList>
    </citation>
    <scope>NUCLEOTIDE SEQUENCE [LARGE SCALE GENOMIC DNA]</scope>
    <source>
        <strain evidence="7 8">DSM 43146</strain>
    </source>
</reference>
<dbReference type="SUPFAM" id="SSF46689">
    <property type="entry name" value="Homeodomain-like"/>
    <property type="match status" value="1"/>
</dbReference>
<evidence type="ECO:0000313" key="8">
    <source>
        <dbReference type="Proteomes" id="UP000239415"/>
    </source>
</evidence>
<keyword evidence="8" id="KW-1185">Reference proteome</keyword>
<dbReference type="PRINTS" id="PR00400">
    <property type="entry name" value="TETREPRESSOR"/>
</dbReference>
<feature type="domain" description="HTH tetR-type" evidence="6">
    <location>
        <begin position="18"/>
        <end position="78"/>
    </location>
</feature>
<dbReference type="InterPro" id="IPR004111">
    <property type="entry name" value="Repressor_TetR_C"/>
</dbReference>
<sequence length="210" mass="23054">MTSIWLRTDPDRPRRAPQLTRERIVTAAVELLDADGIDALTMRRLAQRLDVTSTALYWHVTTKDDVLDLAVDEIFGGVPLTGPGPDWATDVRTLVHGWRTAMLAHPWAPTLIGRPWIGPNVLARTEFLQAALARGGLKDESLAVVTRLVANFVIGSAATETAWQRAVPAADRDAARRLVTAGHPDDSRWPDDLLFERGLDAILSVAATLR</sequence>
<dbReference type="GO" id="GO:0003700">
    <property type="term" value="F:DNA-binding transcription factor activity"/>
    <property type="evidence" value="ECO:0007669"/>
    <property type="project" value="TreeGrafter"/>
</dbReference>
<dbReference type="InterPro" id="IPR023772">
    <property type="entry name" value="DNA-bd_HTH_TetR-type_CS"/>
</dbReference>
<protein>
    <submittedName>
        <fullName evidence="7">TetR family transcriptional regulator</fullName>
    </submittedName>
</protein>
<evidence type="ECO:0000256" key="5">
    <source>
        <dbReference type="PROSITE-ProRule" id="PRU00335"/>
    </source>
</evidence>
<dbReference type="Pfam" id="PF02909">
    <property type="entry name" value="TetR_C_1"/>
    <property type="match status" value="1"/>
</dbReference>
<dbReference type="InterPro" id="IPR001647">
    <property type="entry name" value="HTH_TetR"/>
</dbReference>
<proteinExistence type="predicted"/>
<keyword evidence="2" id="KW-0805">Transcription regulation</keyword>
<gene>
    <name evidence="7" type="ORF">CLV67_11978</name>
</gene>
<dbReference type="OrthoDB" id="3214072at2"/>
<feature type="DNA-binding region" description="H-T-H motif" evidence="5">
    <location>
        <begin position="41"/>
        <end position="60"/>
    </location>
</feature>
<dbReference type="PRINTS" id="PR00455">
    <property type="entry name" value="HTHTETR"/>
</dbReference>
<keyword evidence="4" id="KW-0804">Transcription</keyword>
<dbReference type="Gene3D" id="1.10.357.10">
    <property type="entry name" value="Tetracycline Repressor, domain 2"/>
    <property type="match status" value="1"/>
</dbReference>
<dbReference type="PANTHER" id="PTHR30055:SF151">
    <property type="entry name" value="TRANSCRIPTIONAL REGULATORY PROTEIN"/>
    <property type="match status" value="1"/>
</dbReference>
<dbReference type="PROSITE" id="PS50977">
    <property type="entry name" value="HTH_TETR_2"/>
    <property type="match status" value="1"/>
</dbReference>
<evidence type="ECO:0000256" key="4">
    <source>
        <dbReference type="ARBA" id="ARBA00023163"/>
    </source>
</evidence>
<keyword evidence="1" id="KW-0678">Repressor</keyword>
<evidence type="ECO:0000256" key="1">
    <source>
        <dbReference type="ARBA" id="ARBA00022491"/>
    </source>
</evidence>
<dbReference type="GO" id="GO:0046677">
    <property type="term" value="P:response to antibiotic"/>
    <property type="evidence" value="ECO:0007669"/>
    <property type="project" value="InterPro"/>
</dbReference>
<dbReference type="SUPFAM" id="SSF48498">
    <property type="entry name" value="Tetracyclin repressor-like, C-terminal domain"/>
    <property type="match status" value="1"/>
</dbReference>
<dbReference type="InterPro" id="IPR009057">
    <property type="entry name" value="Homeodomain-like_sf"/>
</dbReference>
<evidence type="ECO:0000313" key="7">
    <source>
        <dbReference type="EMBL" id="PRX16497.1"/>
    </source>
</evidence>
<evidence type="ECO:0000256" key="2">
    <source>
        <dbReference type="ARBA" id="ARBA00023015"/>
    </source>
</evidence>